<dbReference type="Proteomes" id="UP000231962">
    <property type="component" value="Unassembled WGS sequence"/>
</dbReference>
<dbReference type="RefSeq" id="WP_100712843.1">
    <property type="nucleotide sequence ID" value="NZ_NPDY01000002.1"/>
</dbReference>
<evidence type="ECO:0000313" key="1">
    <source>
        <dbReference type="EMBL" id="PJZ70839.1"/>
    </source>
</evidence>
<protein>
    <submittedName>
        <fullName evidence="2">Uncharacterized protein</fullName>
    </submittedName>
</protein>
<evidence type="ECO:0000313" key="3">
    <source>
        <dbReference type="Proteomes" id="UP000231962"/>
    </source>
</evidence>
<accession>A0A2M9ZP04</accession>
<gene>
    <name evidence="1" type="ORF">CH360_04830</name>
    <name evidence="2" type="ORF">CH373_06100</name>
</gene>
<proteinExistence type="predicted"/>
<dbReference type="EMBL" id="NPDZ01000003">
    <property type="protein sequence ID" value="PJZ73735.1"/>
    <property type="molecule type" value="Genomic_DNA"/>
</dbReference>
<dbReference type="Proteomes" id="UP000231990">
    <property type="component" value="Unassembled WGS sequence"/>
</dbReference>
<evidence type="ECO:0000313" key="4">
    <source>
        <dbReference type="Proteomes" id="UP000231990"/>
    </source>
</evidence>
<comment type="caution">
    <text evidence="2">The sequence shown here is derived from an EMBL/GenBank/DDBJ whole genome shotgun (WGS) entry which is preliminary data.</text>
</comment>
<organism evidence="2 4">
    <name type="scientific">Leptospira perolatii</name>
    <dbReference type="NCBI Taxonomy" id="2023191"/>
    <lineage>
        <taxon>Bacteria</taxon>
        <taxon>Pseudomonadati</taxon>
        <taxon>Spirochaetota</taxon>
        <taxon>Spirochaetia</taxon>
        <taxon>Leptospirales</taxon>
        <taxon>Leptospiraceae</taxon>
        <taxon>Leptospira</taxon>
    </lineage>
</organism>
<evidence type="ECO:0000313" key="2">
    <source>
        <dbReference type="EMBL" id="PJZ73735.1"/>
    </source>
</evidence>
<reference evidence="3 4" key="1">
    <citation type="submission" date="2017-07" db="EMBL/GenBank/DDBJ databases">
        <title>Leptospira spp. isolated from tropical soils.</title>
        <authorList>
            <person name="Thibeaux R."/>
            <person name="Iraola G."/>
            <person name="Ferres I."/>
            <person name="Bierque E."/>
            <person name="Girault D."/>
            <person name="Soupe-Gilbert M.-E."/>
            <person name="Picardeau M."/>
            <person name="Goarant C."/>
        </authorList>
    </citation>
    <scope>NUCLEOTIDE SEQUENCE [LARGE SCALE GENOMIC DNA]</scope>
    <source>
        <strain evidence="2 4">FH1-B-B1</strain>
        <strain evidence="1 3">FH1-B-C1</strain>
    </source>
</reference>
<dbReference type="AlphaFoldDB" id="A0A2M9ZP04"/>
<sequence>MSFLKRLKLRFVPLLLQDPELGQMRFMYISHRPENSYWECEWFFPPTKTNVFLPIRGTEEGPNQQHRKFYLDLVARFDFILQASRPQLAAAYKQWADKELPSDIFSAFELAAFGLEDPGANPVHWEVSFEATGETWIYVTISFVGNEAQSAVVDT</sequence>
<dbReference type="OrthoDB" id="1431262at2"/>
<name>A0A2M9ZP04_9LEPT</name>
<dbReference type="EMBL" id="NPDY01000002">
    <property type="protein sequence ID" value="PJZ70839.1"/>
    <property type="molecule type" value="Genomic_DNA"/>
</dbReference>
<keyword evidence="3" id="KW-1185">Reference proteome</keyword>